<protein>
    <submittedName>
        <fullName evidence="2">Uncharacterized protein</fullName>
    </submittedName>
</protein>
<evidence type="ECO:0000313" key="3">
    <source>
        <dbReference type="Proteomes" id="UP000324065"/>
    </source>
</evidence>
<organism evidence="2 3">
    <name type="scientific">Roseospira marina</name>
    <dbReference type="NCBI Taxonomy" id="140057"/>
    <lineage>
        <taxon>Bacteria</taxon>
        <taxon>Pseudomonadati</taxon>
        <taxon>Pseudomonadota</taxon>
        <taxon>Alphaproteobacteria</taxon>
        <taxon>Rhodospirillales</taxon>
        <taxon>Rhodospirillaceae</taxon>
        <taxon>Roseospira</taxon>
    </lineage>
</organism>
<dbReference type="Proteomes" id="UP000324065">
    <property type="component" value="Unassembled WGS sequence"/>
</dbReference>
<dbReference type="AlphaFoldDB" id="A0A5M6IGS7"/>
<keyword evidence="3" id="KW-1185">Reference proteome</keyword>
<name>A0A5M6IGS7_9PROT</name>
<feature type="compositionally biased region" description="Basic and acidic residues" evidence="1">
    <location>
        <begin position="55"/>
        <end position="65"/>
    </location>
</feature>
<evidence type="ECO:0000313" key="2">
    <source>
        <dbReference type="EMBL" id="KAA5607510.1"/>
    </source>
</evidence>
<feature type="compositionally biased region" description="Gly residues" evidence="1">
    <location>
        <begin position="35"/>
        <end position="44"/>
    </location>
</feature>
<feature type="region of interest" description="Disordered" evidence="1">
    <location>
        <begin position="35"/>
        <end position="65"/>
    </location>
</feature>
<dbReference type="RefSeq" id="WP_150060643.1">
    <property type="nucleotide sequence ID" value="NZ_JACHII010000001.1"/>
</dbReference>
<gene>
    <name evidence="2" type="ORF">F1188_01730</name>
</gene>
<dbReference type="EMBL" id="VWPJ01000001">
    <property type="protein sequence ID" value="KAA5607510.1"/>
    <property type="molecule type" value="Genomic_DNA"/>
</dbReference>
<reference evidence="2 3" key="1">
    <citation type="submission" date="2019-09" db="EMBL/GenBank/DDBJ databases">
        <title>Genome sequence of Roseospira marina, one of the more divergent members of the non-sulfur purple photosynthetic bacterial family, the Rhodospirillaceae.</title>
        <authorList>
            <person name="Meyer T."/>
            <person name="Kyndt J."/>
        </authorList>
    </citation>
    <scope>NUCLEOTIDE SEQUENCE [LARGE SCALE GENOMIC DNA]</scope>
    <source>
        <strain evidence="2 3">DSM 15113</strain>
    </source>
</reference>
<accession>A0A5M6IGS7</accession>
<evidence type="ECO:0000256" key="1">
    <source>
        <dbReference type="SAM" id="MobiDB-lite"/>
    </source>
</evidence>
<sequence>MRFSWAAPERWVGAALLATALVVLPGLALAAGGGGGHGGGGGDGGHGKSAAEAGNRPDKEANRPRTDADQVIGSYMQLDALWLPIAKNGRTRYQAITARLVPLPGKRVGACIKAPWAREALLFALNRTPLQLDGLDGMERNADLKASLLERIHTHVNATVYEDVLLLSGLHEPEDPERELSFMCR</sequence>
<proteinExistence type="predicted"/>
<comment type="caution">
    <text evidence="2">The sequence shown here is derived from an EMBL/GenBank/DDBJ whole genome shotgun (WGS) entry which is preliminary data.</text>
</comment>
<dbReference type="OrthoDB" id="7363335at2"/>